<proteinExistence type="predicted"/>
<sequence>MRFDTPATTNPIDQLKVIGQPVNRVDGPLKTAGMAPYAYERHDVAPNQAYGYVVGAAIAKGRIASIDLAKAKASPGVLAIVTAENAGKLGKGSRNTATLLGGPAIEHYHQAIALVVAETFEQARAAANLVEVNYTRADGAFDLASARNSAGTPKPGFGGPADTAVGDFAGAFAAAPVQLDATYTTPDQSHAMMEPHASIAAWEGDKLTVWTSNQMIAWAAGDLAETLGIAKDKVRVISPFIGGGFGGKLFLRSDVLLAALGARAAGRPVKVALTRPLMANNTTHRPATIQRIRIGATREGKITAIGHESWSGDLPGGGPETAVSQTRLLYAGANRMTSMRLAVLDLAEGNAMRAPGEASGMMALEIAVDEMAEKLGLDPVEFRILNDTQVDPEHPERSFSRRRLVECLRTGAERFGWSRRQAQPGRTRDGRFFVGMGVAAAFRNNLLTKSAARVRLDDSGTVTVETDMTDIGTGSYTIIAQTAAEMMGIPVEKVTVRLGDSTFPVSCGSGGQWGGNNSTAGVYAACVKLREAVAQRLGFNSAEAVFADGQVRSGNRSASLAQAAGAEGLAAEDGIEYGDLAKTYQQSTFGAHFVEVGVDAATGETRVRRMLAACACGRILNPKTARSQLIGAMTMGVGAALTEELVVDKRSGFFVNHDLASYEVPVHADIPHQEVIFLDETDPISSPMKAKGVAELGICGVAAAVANAIYNATGIRIRDYPMTLDKLIDRLPEMQ</sequence>
<dbReference type="Gene3D" id="3.90.1170.50">
    <property type="entry name" value="Aldehyde oxidase/xanthine dehydrogenase, a/b hammerhead"/>
    <property type="match status" value="1"/>
</dbReference>
<dbReference type="Proteomes" id="UP000237682">
    <property type="component" value="Unassembled WGS sequence"/>
</dbReference>
<dbReference type="SUPFAM" id="SSF54665">
    <property type="entry name" value="CO dehydrogenase molybdoprotein N-domain-like"/>
    <property type="match status" value="1"/>
</dbReference>
<dbReference type="InterPro" id="IPR008274">
    <property type="entry name" value="AldOxase/xan_DH_MoCoBD1"/>
</dbReference>
<dbReference type="PANTHER" id="PTHR11908">
    <property type="entry name" value="XANTHINE DEHYDROGENASE"/>
    <property type="match status" value="1"/>
</dbReference>
<dbReference type="InterPro" id="IPR049648">
    <property type="entry name" value="PaoC-like"/>
</dbReference>
<evidence type="ECO:0000313" key="2">
    <source>
        <dbReference type="EMBL" id="PRH84010.1"/>
    </source>
</evidence>
<dbReference type="OrthoDB" id="8428274at2"/>
<gene>
    <name evidence="2" type="ORF">C5L14_29565</name>
</gene>
<evidence type="ECO:0000259" key="1">
    <source>
        <dbReference type="SMART" id="SM01008"/>
    </source>
</evidence>
<dbReference type="Gene3D" id="3.30.365.10">
    <property type="entry name" value="Aldehyde oxidase/xanthine dehydrogenase, molybdopterin binding domain"/>
    <property type="match status" value="4"/>
</dbReference>
<dbReference type="NCBIfam" id="NF041671">
    <property type="entry name" value="peri_hyde_PaoC"/>
    <property type="match status" value="1"/>
</dbReference>
<dbReference type="GO" id="GO:0016491">
    <property type="term" value="F:oxidoreductase activity"/>
    <property type="evidence" value="ECO:0007669"/>
    <property type="project" value="InterPro"/>
</dbReference>
<dbReference type="InterPro" id="IPR000674">
    <property type="entry name" value="Ald_Oxase/Xan_DH_a/b"/>
</dbReference>
<dbReference type="EMBL" id="PUEJ01000017">
    <property type="protein sequence ID" value="PRH84010.1"/>
    <property type="molecule type" value="Genomic_DNA"/>
</dbReference>
<name>A0A2S9Q3Z1_9HYPH</name>
<dbReference type="InterPro" id="IPR037165">
    <property type="entry name" value="AldOxase/xan_DH_Mopterin-bd_sf"/>
</dbReference>
<dbReference type="RefSeq" id="WP_105865646.1">
    <property type="nucleotide sequence ID" value="NZ_PUEJ01000017.1"/>
</dbReference>
<evidence type="ECO:0000313" key="3">
    <source>
        <dbReference type="Proteomes" id="UP000237682"/>
    </source>
</evidence>
<feature type="domain" description="Aldehyde oxidase/xanthine dehydrogenase a/b hammerhead" evidence="1">
    <location>
        <begin position="32"/>
        <end position="138"/>
    </location>
</feature>
<keyword evidence="3" id="KW-1185">Reference proteome</keyword>
<dbReference type="GO" id="GO:0005506">
    <property type="term" value="F:iron ion binding"/>
    <property type="evidence" value="ECO:0007669"/>
    <property type="project" value="InterPro"/>
</dbReference>
<dbReference type="SMART" id="SM01008">
    <property type="entry name" value="Ald_Xan_dh_C"/>
    <property type="match status" value="1"/>
</dbReference>
<dbReference type="PANTHER" id="PTHR11908:SF123">
    <property type="entry name" value="ALDEHYDE OXIDOREDUCTASE MOLYBDENUM-BINDING SUBUNIT PAOC"/>
    <property type="match status" value="1"/>
</dbReference>
<dbReference type="AlphaFoldDB" id="A0A2S9Q3Z1"/>
<dbReference type="SUPFAM" id="SSF56003">
    <property type="entry name" value="Molybdenum cofactor-binding domain"/>
    <property type="match status" value="1"/>
</dbReference>
<dbReference type="InterPro" id="IPR016208">
    <property type="entry name" value="Ald_Oxase/xanthine_DH-like"/>
</dbReference>
<comment type="caution">
    <text evidence="2">The sequence shown here is derived from an EMBL/GenBank/DDBJ whole genome shotgun (WGS) entry which is preliminary data.</text>
</comment>
<protein>
    <submittedName>
        <fullName evidence="2">Xanthine dehydrogenase</fullName>
    </submittedName>
</protein>
<dbReference type="Pfam" id="PF01315">
    <property type="entry name" value="Ald_Xan_dh_C"/>
    <property type="match status" value="1"/>
</dbReference>
<dbReference type="InterPro" id="IPR046867">
    <property type="entry name" value="AldOxase/xan_DH_MoCoBD2"/>
</dbReference>
<accession>A0A2S9Q3Z1</accession>
<organism evidence="2 3">
    <name type="scientific">Labrys okinawensis</name>
    <dbReference type="NCBI Taxonomy" id="346911"/>
    <lineage>
        <taxon>Bacteria</taxon>
        <taxon>Pseudomonadati</taxon>
        <taxon>Pseudomonadota</taxon>
        <taxon>Alphaproteobacteria</taxon>
        <taxon>Hyphomicrobiales</taxon>
        <taxon>Xanthobacteraceae</taxon>
        <taxon>Labrys</taxon>
    </lineage>
</organism>
<dbReference type="Pfam" id="PF02738">
    <property type="entry name" value="MoCoBD_1"/>
    <property type="match status" value="1"/>
</dbReference>
<reference evidence="2 3" key="1">
    <citation type="submission" date="2018-02" db="EMBL/GenBank/DDBJ databases">
        <title>Whole genome sequencing of endophytic bacterium.</title>
        <authorList>
            <person name="Eedara R."/>
            <person name="Podile A.R."/>
        </authorList>
    </citation>
    <scope>NUCLEOTIDE SEQUENCE [LARGE SCALE GENOMIC DNA]</scope>
    <source>
        <strain evidence="2 3">RP1T</strain>
    </source>
</reference>
<dbReference type="Pfam" id="PF20256">
    <property type="entry name" value="MoCoBD_2"/>
    <property type="match status" value="1"/>
</dbReference>
<dbReference type="InterPro" id="IPR036856">
    <property type="entry name" value="Ald_Oxase/Xan_DH_a/b_sf"/>
</dbReference>